<evidence type="ECO:0008006" key="4">
    <source>
        <dbReference type="Google" id="ProtNLM"/>
    </source>
</evidence>
<feature type="chain" id="PRO_5041658612" description="PepSY domain-containing protein" evidence="1">
    <location>
        <begin position="27"/>
        <end position="175"/>
    </location>
</feature>
<sequence length="175" mass="18842">MKPKQCILFPLLTLIASFLGSSPALAGGETAKAGLGQAQASAVKWQADAVLVQIITISGNIDGTAEKWSFLFHSPQGKKSYKVDVKGGKIDQTTEVSPSFTDAMAGDFIDSDQAMAEAKKKGLKGKRRAMLTLHVMLQGTKSEGPYWNIVSDQAEGRSTLIKAETGKFFRHQPLK</sequence>
<dbReference type="Proteomes" id="UP001302494">
    <property type="component" value="Chromosome"/>
</dbReference>
<evidence type="ECO:0000313" key="3">
    <source>
        <dbReference type="Proteomes" id="UP001302494"/>
    </source>
</evidence>
<reference evidence="2 3" key="1">
    <citation type="submission" date="2023-01" db="EMBL/GenBank/DDBJ databases">
        <title>Cultivation and genomic characterization of new, ubiquitous marine nitrite-oxidizing bacteria from the Nitrospirales.</title>
        <authorList>
            <person name="Mueller A.J."/>
            <person name="Daebeler A."/>
            <person name="Herbold C.W."/>
            <person name="Kirkegaard R.H."/>
            <person name="Daims H."/>
        </authorList>
    </citation>
    <scope>NUCLEOTIDE SEQUENCE [LARGE SCALE GENOMIC DNA]</scope>
    <source>
        <strain evidence="2 3">DK</strain>
    </source>
</reference>
<name>A0AA96GJJ8_9BACT</name>
<accession>A0AA96GJJ8</accession>
<organism evidence="2 3">
    <name type="scientific">Candidatus Nitrospira neomarina</name>
    <dbReference type="NCBI Taxonomy" id="3020899"/>
    <lineage>
        <taxon>Bacteria</taxon>
        <taxon>Pseudomonadati</taxon>
        <taxon>Nitrospirota</taxon>
        <taxon>Nitrospiria</taxon>
        <taxon>Nitrospirales</taxon>
        <taxon>Nitrospiraceae</taxon>
        <taxon>Nitrospira</taxon>
    </lineage>
</organism>
<dbReference type="RefSeq" id="WP_312745172.1">
    <property type="nucleotide sequence ID" value="NZ_CP116968.1"/>
</dbReference>
<evidence type="ECO:0000256" key="1">
    <source>
        <dbReference type="SAM" id="SignalP"/>
    </source>
</evidence>
<dbReference type="KEGG" id="nneo:PQG83_20690"/>
<keyword evidence="1" id="KW-0732">Signal</keyword>
<gene>
    <name evidence="2" type="ORF">PQG83_20690</name>
</gene>
<dbReference type="AlphaFoldDB" id="A0AA96GJJ8"/>
<dbReference type="EMBL" id="CP116968">
    <property type="protein sequence ID" value="WNM62132.1"/>
    <property type="molecule type" value="Genomic_DNA"/>
</dbReference>
<feature type="signal peptide" evidence="1">
    <location>
        <begin position="1"/>
        <end position="26"/>
    </location>
</feature>
<proteinExistence type="predicted"/>
<protein>
    <recommendedName>
        <fullName evidence="4">PepSY domain-containing protein</fullName>
    </recommendedName>
</protein>
<keyword evidence="3" id="KW-1185">Reference proteome</keyword>
<evidence type="ECO:0000313" key="2">
    <source>
        <dbReference type="EMBL" id="WNM62132.1"/>
    </source>
</evidence>